<sequence length="548" mass="57700">MFRNTTIRTALTITIAGYTAALMLVIAMSIAGLEAANTALDRMYTDETAALRHLGASSEALLQVRVDLGAYETLVAQGKPTDAVLARVHAEQTASDRELAAYASQPPSNEVERKLTDALRAKRELLMKQALTPEIAALDQNDFMSFRTTQRQAPDTLFSAYRNAALALEDFQAEQQKSRFAAAQQHFHKLLWLFGAIGAAAMTLGLFARSALTNSIVRPIDATIRHFERIAAGDLASEVATLRVNEMGRLTAALGRMQAGLVAAVSQVREGTAAITHGVGEIASGNADLSARTELQAATLEETASSMEELTATVRQNADSARQASALAENASKIAARGGDVVGQVVDLIADMSSSSKRIVDIIGAIEGIAFQTNILALNAAVEAARAGEEGRGFAVVAGEVRALAQRSAAAAKEIRELIGDSVAKVRNGTELATRAGETMAEIVTAARNVTGIVSEISAASEGQSRGIDQINAAMTQMDNATQQNAALVEQAAAAAASLENQARALVDAVAVFRLQETDKPSAGEPSGQKRNQIAPYLYDAARSSPAI</sequence>
<gene>
    <name evidence="16" type="ORF">R70211_05788</name>
</gene>
<keyword evidence="17" id="KW-1185">Reference proteome</keyword>
<dbReference type="PROSITE" id="PS50111">
    <property type="entry name" value="CHEMOTAXIS_TRANSDUC_2"/>
    <property type="match status" value="1"/>
</dbReference>
<evidence type="ECO:0000313" key="17">
    <source>
        <dbReference type="Proteomes" id="UP000675121"/>
    </source>
</evidence>
<dbReference type="PANTHER" id="PTHR43531">
    <property type="entry name" value="PROTEIN ICFG"/>
    <property type="match status" value="1"/>
</dbReference>
<dbReference type="Pfam" id="PF00672">
    <property type="entry name" value="HAMP"/>
    <property type="match status" value="1"/>
</dbReference>
<feature type="domain" description="Methyl-accepting transducer" evidence="14">
    <location>
        <begin position="271"/>
        <end position="500"/>
    </location>
</feature>
<dbReference type="InterPro" id="IPR051310">
    <property type="entry name" value="MCP_chemotaxis"/>
</dbReference>
<comment type="similarity">
    <text evidence="10">Belongs to the methyl-accepting chemotaxis (MCP) protein family.</text>
</comment>
<dbReference type="SMART" id="SM00283">
    <property type="entry name" value="MA"/>
    <property type="match status" value="1"/>
</dbReference>
<dbReference type="Proteomes" id="UP000675121">
    <property type="component" value="Unassembled WGS sequence"/>
</dbReference>
<dbReference type="RefSeq" id="WP_201085716.1">
    <property type="nucleotide sequence ID" value="NZ_CAJNAS010000019.1"/>
</dbReference>
<keyword evidence="6 13" id="KW-0812">Transmembrane</keyword>
<evidence type="ECO:0000256" key="3">
    <source>
        <dbReference type="ARBA" id="ARBA00022481"/>
    </source>
</evidence>
<evidence type="ECO:0000256" key="8">
    <source>
        <dbReference type="ARBA" id="ARBA00023136"/>
    </source>
</evidence>
<proteinExistence type="inferred from homology"/>
<keyword evidence="5" id="KW-0997">Cell inner membrane</keyword>
<dbReference type="InterPro" id="IPR004090">
    <property type="entry name" value="Chemotax_Me-accpt_rcpt"/>
</dbReference>
<keyword evidence="12" id="KW-0175">Coiled coil</keyword>
<dbReference type="SUPFAM" id="SSF58104">
    <property type="entry name" value="Methyl-accepting chemotaxis protein (MCP) signaling domain"/>
    <property type="match status" value="1"/>
</dbReference>
<keyword evidence="2" id="KW-1003">Cell membrane</keyword>
<dbReference type="GO" id="GO:0005886">
    <property type="term" value="C:plasma membrane"/>
    <property type="evidence" value="ECO:0007669"/>
    <property type="project" value="UniProtKB-SubCell"/>
</dbReference>
<dbReference type="PANTHER" id="PTHR43531:SF14">
    <property type="entry name" value="METHYL-ACCEPTING CHEMOTAXIS PROTEIN I-RELATED"/>
    <property type="match status" value="1"/>
</dbReference>
<evidence type="ECO:0000256" key="4">
    <source>
        <dbReference type="ARBA" id="ARBA00022500"/>
    </source>
</evidence>
<protein>
    <recommendedName>
        <fullName evidence="18">HAMP domain-containing protein</fullName>
    </recommendedName>
</protein>
<dbReference type="PROSITE" id="PS50885">
    <property type="entry name" value="HAMP"/>
    <property type="match status" value="1"/>
</dbReference>
<evidence type="ECO:0000256" key="11">
    <source>
        <dbReference type="PROSITE-ProRule" id="PRU00284"/>
    </source>
</evidence>
<dbReference type="SMART" id="SM00304">
    <property type="entry name" value="HAMP"/>
    <property type="match status" value="1"/>
</dbReference>
<dbReference type="InterPro" id="IPR003660">
    <property type="entry name" value="HAMP_dom"/>
</dbReference>
<dbReference type="CDD" id="cd06225">
    <property type="entry name" value="HAMP"/>
    <property type="match status" value="1"/>
</dbReference>
<dbReference type="InterPro" id="IPR004089">
    <property type="entry name" value="MCPsignal_dom"/>
</dbReference>
<keyword evidence="4" id="KW-0145">Chemotaxis</keyword>
<dbReference type="FunFam" id="1.10.287.950:FF:000001">
    <property type="entry name" value="Methyl-accepting chemotaxis sensory transducer"/>
    <property type="match status" value="1"/>
</dbReference>
<evidence type="ECO:0000256" key="1">
    <source>
        <dbReference type="ARBA" id="ARBA00004429"/>
    </source>
</evidence>
<keyword evidence="3" id="KW-0488">Methylation</keyword>
<evidence type="ECO:0000256" key="10">
    <source>
        <dbReference type="ARBA" id="ARBA00029447"/>
    </source>
</evidence>
<dbReference type="AlphaFoldDB" id="A0A9N8N8T2"/>
<dbReference type="InterPro" id="IPR003122">
    <property type="entry name" value="Tar_rcpt_lig-bd"/>
</dbReference>
<evidence type="ECO:0000256" key="2">
    <source>
        <dbReference type="ARBA" id="ARBA00022475"/>
    </source>
</evidence>
<dbReference type="GO" id="GO:0006935">
    <property type="term" value="P:chemotaxis"/>
    <property type="evidence" value="ECO:0007669"/>
    <property type="project" value="UniProtKB-KW"/>
</dbReference>
<evidence type="ECO:0000256" key="5">
    <source>
        <dbReference type="ARBA" id="ARBA00022519"/>
    </source>
</evidence>
<feature type="transmembrane region" description="Helical" evidence="13">
    <location>
        <begin position="12"/>
        <end position="33"/>
    </location>
</feature>
<evidence type="ECO:0000256" key="12">
    <source>
        <dbReference type="SAM" id="Coils"/>
    </source>
</evidence>
<keyword evidence="8 13" id="KW-0472">Membrane</keyword>
<evidence type="ECO:0000259" key="14">
    <source>
        <dbReference type="PROSITE" id="PS50111"/>
    </source>
</evidence>
<evidence type="ECO:0000256" key="6">
    <source>
        <dbReference type="ARBA" id="ARBA00022692"/>
    </source>
</evidence>
<evidence type="ECO:0000313" key="16">
    <source>
        <dbReference type="EMBL" id="CAE6942647.1"/>
    </source>
</evidence>
<evidence type="ECO:0008006" key="18">
    <source>
        <dbReference type="Google" id="ProtNLM"/>
    </source>
</evidence>
<name>A0A9N8N8T2_9BURK</name>
<organism evidence="16 17">
    <name type="scientific">Paraburkholderia domus</name>
    <dbReference type="NCBI Taxonomy" id="2793075"/>
    <lineage>
        <taxon>Bacteria</taxon>
        <taxon>Pseudomonadati</taxon>
        <taxon>Pseudomonadota</taxon>
        <taxon>Betaproteobacteria</taxon>
        <taxon>Burkholderiales</taxon>
        <taxon>Burkholderiaceae</taxon>
        <taxon>Paraburkholderia</taxon>
    </lineage>
</organism>
<dbReference type="GO" id="GO:0007165">
    <property type="term" value="P:signal transduction"/>
    <property type="evidence" value="ECO:0007669"/>
    <property type="project" value="UniProtKB-KW"/>
</dbReference>
<feature type="coiled-coil region" evidence="12">
    <location>
        <begin position="471"/>
        <end position="509"/>
    </location>
</feature>
<keyword evidence="7 13" id="KW-1133">Transmembrane helix</keyword>
<comment type="subcellular location">
    <subcellularLocation>
        <location evidence="1">Cell inner membrane</location>
        <topology evidence="1">Multi-pass membrane protein</topology>
    </subcellularLocation>
</comment>
<comment type="caution">
    <text evidence="16">The sequence shown here is derived from an EMBL/GenBank/DDBJ whole genome shotgun (WGS) entry which is preliminary data.</text>
</comment>
<reference evidence="16" key="1">
    <citation type="submission" date="2021-02" db="EMBL/GenBank/DDBJ databases">
        <authorList>
            <person name="Vanwijnsberghe S."/>
        </authorList>
    </citation>
    <scope>NUCLEOTIDE SEQUENCE</scope>
    <source>
        <strain evidence="16">R-70211</strain>
    </source>
</reference>
<evidence type="ECO:0000256" key="13">
    <source>
        <dbReference type="SAM" id="Phobius"/>
    </source>
</evidence>
<dbReference type="Pfam" id="PF02203">
    <property type="entry name" value="TarH"/>
    <property type="match status" value="1"/>
</dbReference>
<dbReference type="Pfam" id="PF00015">
    <property type="entry name" value="MCPsignal"/>
    <property type="match status" value="1"/>
</dbReference>
<evidence type="ECO:0000256" key="9">
    <source>
        <dbReference type="ARBA" id="ARBA00023224"/>
    </source>
</evidence>
<evidence type="ECO:0000256" key="7">
    <source>
        <dbReference type="ARBA" id="ARBA00022989"/>
    </source>
</evidence>
<feature type="transmembrane region" description="Helical" evidence="13">
    <location>
        <begin position="190"/>
        <end position="208"/>
    </location>
</feature>
<keyword evidence="9 11" id="KW-0807">Transducer</keyword>
<dbReference type="GO" id="GO:0004888">
    <property type="term" value="F:transmembrane signaling receptor activity"/>
    <property type="evidence" value="ECO:0007669"/>
    <property type="project" value="InterPro"/>
</dbReference>
<accession>A0A9N8N8T2</accession>
<dbReference type="EMBL" id="CAJNAS010000019">
    <property type="protein sequence ID" value="CAE6942647.1"/>
    <property type="molecule type" value="Genomic_DNA"/>
</dbReference>
<feature type="domain" description="HAMP" evidence="15">
    <location>
        <begin position="214"/>
        <end position="266"/>
    </location>
</feature>
<dbReference type="Gene3D" id="1.10.287.950">
    <property type="entry name" value="Methyl-accepting chemotaxis protein"/>
    <property type="match status" value="1"/>
</dbReference>
<evidence type="ECO:0000259" key="15">
    <source>
        <dbReference type="PROSITE" id="PS50885"/>
    </source>
</evidence>
<dbReference type="PRINTS" id="PR00260">
    <property type="entry name" value="CHEMTRNSDUCR"/>
</dbReference>